<reference evidence="2 3" key="1">
    <citation type="submission" date="2020-03" db="EMBL/GenBank/DDBJ databases">
        <title>Roseomonas selenitidurans sp. nov. isolated from urban soil.</title>
        <authorList>
            <person name="Liu H."/>
        </authorList>
    </citation>
    <scope>NUCLEOTIDE SEQUENCE [LARGE SCALE GENOMIC DNA]</scope>
    <source>
        <strain evidence="2 3">BU-1</strain>
    </source>
</reference>
<dbReference type="Proteomes" id="UP000787635">
    <property type="component" value="Unassembled WGS sequence"/>
</dbReference>
<accession>A0ABX1E4Y0</accession>
<evidence type="ECO:0000313" key="2">
    <source>
        <dbReference type="EMBL" id="NKC32254.1"/>
    </source>
</evidence>
<feature type="chain" id="PRO_5046364390" evidence="1">
    <location>
        <begin position="23"/>
        <end position="135"/>
    </location>
</feature>
<evidence type="ECO:0000313" key="3">
    <source>
        <dbReference type="Proteomes" id="UP000787635"/>
    </source>
</evidence>
<comment type="caution">
    <text evidence="2">The sequence shown here is derived from an EMBL/GenBank/DDBJ whole genome shotgun (WGS) entry which is preliminary data.</text>
</comment>
<feature type="signal peptide" evidence="1">
    <location>
        <begin position="1"/>
        <end position="22"/>
    </location>
</feature>
<keyword evidence="3" id="KW-1185">Reference proteome</keyword>
<name>A0ABX1E4Y0_9PROT</name>
<proteinExistence type="predicted"/>
<gene>
    <name evidence="2" type="ORF">HEQ75_15435</name>
</gene>
<protein>
    <submittedName>
        <fullName evidence="2">Uncharacterized protein</fullName>
    </submittedName>
</protein>
<dbReference type="RefSeq" id="WP_168032157.1">
    <property type="nucleotide sequence ID" value="NZ_JAAVNE010000024.1"/>
</dbReference>
<keyword evidence="1" id="KW-0732">Signal</keyword>
<evidence type="ECO:0000256" key="1">
    <source>
        <dbReference type="SAM" id="SignalP"/>
    </source>
</evidence>
<dbReference type="EMBL" id="JAAVNE010000024">
    <property type="protein sequence ID" value="NKC32254.1"/>
    <property type="molecule type" value="Genomic_DNA"/>
</dbReference>
<sequence>MTQMSRRLALLGPILLFRPAHADRPVPLFPAWVGRTARLRSTGGDARLLLQADGTGLLAVRALFRCRPLPVLSWRMAPDGRELTYRRQAAISASRIVEGTARIDADGTGLVWEEAREQRAEFDGFEAAAAAGTCL</sequence>
<organism evidence="2 3">
    <name type="scientific">Falsiroseomonas selenitidurans</name>
    <dbReference type="NCBI Taxonomy" id="2716335"/>
    <lineage>
        <taxon>Bacteria</taxon>
        <taxon>Pseudomonadati</taxon>
        <taxon>Pseudomonadota</taxon>
        <taxon>Alphaproteobacteria</taxon>
        <taxon>Acetobacterales</taxon>
        <taxon>Roseomonadaceae</taxon>
        <taxon>Falsiroseomonas</taxon>
    </lineage>
</organism>